<feature type="region of interest" description="Disordered" evidence="13">
    <location>
        <begin position="1"/>
        <end position="29"/>
    </location>
</feature>
<proteinExistence type="evidence at transcript level"/>
<dbReference type="PROSITE" id="PS50192">
    <property type="entry name" value="T_SNARE"/>
    <property type="match status" value="1"/>
</dbReference>
<dbReference type="GO" id="GO:0005789">
    <property type="term" value="C:endoplasmic reticulum membrane"/>
    <property type="evidence" value="ECO:0007669"/>
    <property type="project" value="UniProtKB-SubCell"/>
</dbReference>
<feature type="transmembrane region" description="Helical" evidence="14">
    <location>
        <begin position="108"/>
        <end position="126"/>
    </location>
</feature>
<protein>
    <recommendedName>
        <fullName evidence="15">t-SNARE coiled-coil homology domain-containing protein</fullName>
    </recommendedName>
</protein>
<comment type="similarity">
    <text evidence="11">Belongs to the BET1 family.</text>
</comment>
<keyword evidence="6" id="KW-0653">Protein transport</keyword>
<evidence type="ECO:0000259" key="15">
    <source>
        <dbReference type="PROSITE" id="PS50192"/>
    </source>
</evidence>
<comment type="function">
    <text evidence="12">Required for vesicular transport from the ER to the Golgi complex. Functions as a SNARE associated with ER-derived vesicles.</text>
</comment>
<evidence type="ECO:0000313" key="16">
    <source>
        <dbReference type="EMBL" id="ABK22127.1"/>
    </source>
</evidence>
<keyword evidence="10 14" id="KW-0472">Membrane</keyword>
<name>A9NNB6_PICSI</name>
<reference evidence="16" key="1">
    <citation type="journal article" date="2008" name="BMC Genomics">
        <title>A conifer genomics resource of 200,000 spruce (Picea spp.) ESTs and 6,464 high-quality, sequence-finished full-length cDNAs for Sitka spruce (Picea sitchensis).</title>
        <authorList>
            <person name="Ralph S.G."/>
            <person name="Chun H.J."/>
            <person name="Kolosova N."/>
            <person name="Cooper D."/>
            <person name="Oddy C."/>
            <person name="Ritland C.E."/>
            <person name="Kirkpatrick R."/>
            <person name="Moore R."/>
            <person name="Barber S."/>
            <person name="Holt R.A."/>
            <person name="Jones S.J."/>
            <person name="Marra M.A."/>
            <person name="Douglas C.J."/>
            <person name="Ritland K."/>
            <person name="Bohlmann J."/>
        </authorList>
    </citation>
    <scope>NUCLEOTIDE SEQUENCE</scope>
    <source>
        <tissue evidence="16">Bark</tissue>
    </source>
</reference>
<dbReference type="FunFam" id="1.20.5.110:FF:000056">
    <property type="entry name" value="Bet1-like protein At4g14600"/>
    <property type="match status" value="1"/>
</dbReference>
<evidence type="ECO:0000256" key="10">
    <source>
        <dbReference type="ARBA" id="ARBA00023136"/>
    </source>
</evidence>
<keyword evidence="7 14" id="KW-1133">Transmembrane helix</keyword>
<evidence type="ECO:0000256" key="2">
    <source>
        <dbReference type="ARBA" id="ARBA00004409"/>
    </source>
</evidence>
<dbReference type="GO" id="GO:0000139">
    <property type="term" value="C:Golgi membrane"/>
    <property type="evidence" value="ECO:0007669"/>
    <property type="project" value="UniProtKB-SubCell"/>
</dbReference>
<dbReference type="PANTHER" id="PTHR12791">
    <property type="entry name" value="GOLGI SNARE BET1-RELATED"/>
    <property type="match status" value="1"/>
</dbReference>
<evidence type="ECO:0000256" key="7">
    <source>
        <dbReference type="ARBA" id="ARBA00022989"/>
    </source>
</evidence>
<keyword evidence="8" id="KW-0333">Golgi apparatus</keyword>
<dbReference type="Gene3D" id="1.20.5.110">
    <property type="match status" value="1"/>
</dbReference>
<dbReference type="AlphaFoldDB" id="A9NNB6"/>
<evidence type="ECO:0000256" key="13">
    <source>
        <dbReference type="SAM" id="MobiDB-lite"/>
    </source>
</evidence>
<feature type="domain" description="T-SNARE coiled-coil homology" evidence="15">
    <location>
        <begin position="37"/>
        <end position="99"/>
    </location>
</feature>
<evidence type="ECO:0000256" key="4">
    <source>
        <dbReference type="ARBA" id="ARBA00022692"/>
    </source>
</evidence>
<evidence type="ECO:0000256" key="1">
    <source>
        <dbReference type="ARBA" id="ARBA00004163"/>
    </source>
</evidence>
<keyword evidence="3" id="KW-0813">Transport</keyword>
<evidence type="ECO:0000256" key="9">
    <source>
        <dbReference type="ARBA" id="ARBA00023054"/>
    </source>
</evidence>
<evidence type="ECO:0000256" key="3">
    <source>
        <dbReference type="ARBA" id="ARBA00022448"/>
    </source>
</evidence>
<dbReference type="SUPFAM" id="SSF58038">
    <property type="entry name" value="SNARE fusion complex"/>
    <property type="match status" value="1"/>
</dbReference>
<dbReference type="EMBL" id="EF082774">
    <property type="protein sequence ID" value="ABK22127.1"/>
    <property type="molecule type" value="mRNA"/>
</dbReference>
<accession>A9NNB6</accession>
<evidence type="ECO:0000256" key="14">
    <source>
        <dbReference type="SAM" id="Phobius"/>
    </source>
</evidence>
<dbReference type="InterPro" id="IPR000727">
    <property type="entry name" value="T_SNARE_dom"/>
</dbReference>
<comment type="subcellular location">
    <subcellularLocation>
        <location evidence="1">Endoplasmic reticulum membrane</location>
        <topology evidence="1">Single-pass type IV membrane protein</topology>
    </subcellularLocation>
    <subcellularLocation>
        <location evidence="2">Golgi apparatus membrane</location>
        <topology evidence="2">Single-pass type IV membrane protein</topology>
    </subcellularLocation>
</comment>
<evidence type="ECO:0000256" key="11">
    <source>
        <dbReference type="ARBA" id="ARBA00037962"/>
    </source>
</evidence>
<dbReference type="GO" id="GO:0015031">
    <property type="term" value="P:protein transport"/>
    <property type="evidence" value="ECO:0007669"/>
    <property type="project" value="UniProtKB-KW"/>
</dbReference>
<organism evidence="16">
    <name type="scientific">Picea sitchensis</name>
    <name type="common">Sitka spruce</name>
    <name type="synonym">Pinus sitchensis</name>
    <dbReference type="NCBI Taxonomy" id="3332"/>
    <lineage>
        <taxon>Eukaryota</taxon>
        <taxon>Viridiplantae</taxon>
        <taxon>Streptophyta</taxon>
        <taxon>Embryophyta</taxon>
        <taxon>Tracheophyta</taxon>
        <taxon>Spermatophyta</taxon>
        <taxon>Pinopsida</taxon>
        <taxon>Pinidae</taxon>
        <taxon>Conifers I</taxon>
        <taxon>Pinales</taxon>
        <taxon>Pinaceae</taxon>
        <taxon>Picea</taxon>
    </lineage>
</organism>
<evidence type="ECO:0000256" key="5">
    <source>
        <dbReference type="ARBA" id="ARBA00022824"/>
    </source>
</evidence>
<keyword evidence="5" id="KW-0256">Endoplasmic reticulum</keyword>
<sequence length="131" mass="14741">MANPQRGALFGSGPFRSRDGLSSRSAAPAEQLQLRVDPIYGDLDDEITGLHHKVSQLKYVAQEIGSEAKFQNDFLSQLQMTMIKAQAGVKNNMKRLNRKIIQNGSNQVIYVVLFALVCFFLVYLCSKFSRR</sequence>
<keyword evidence="4 14" id="KW-0812">Transmembrane</keyword>
<evidence type="ECO:0000256" key="12">
    <source>
        <dbReference type="ARBA" id="ARBA00060029"/>
    </source>
</evidence>
<evidence type="ECO:0000256" key="8">
    <source>
        <dbReference type="ARBA" id="ARBA00023034"/>
    </source>
</evidence>
<dbReference type="OMA" id="ANSHRVG"/>
<keyword evidence="9" id="KW-0175">Coiled coil</keyword>
<dbReference type="CDD" id="cd15841">
    <property type="entry name" value="SNARE_Qc"/>
    <property type="match status" value="1"/>
</dbReference>
<evidence type="ECO:0000256" key="6">
    <source>
        <dbReference type="ARBA" id="ARBA00022927"/>
    </source>
</evidence>